<dbReference type="SUPFAM" id="SSF55895">
    <property type="entry name" value="Ribonuclease Rh-like"/>
    <property type="match status" value="1"/>
</dbReference>
<evidence type="ECO:0000256" key="3">
    <source>
        <dbReference type="SAM" id="SignalP"/>
    </source>
</evidence>
<dbReference type="GO" id="GO:0003723">
    <property type="term" value="F:RNA binding"/>
    <property type="evidence" value="ECO:0007669"/>
    <property type="project" value="InterPro"/>
</dbReference>
<dbReference type="InterPro" id="IPR018188">
    <property type="entry name" value="RNase_T2_His_AS_1"/>
</dbReference>
<reference evidence="4 5" key="1">
    <citation type="submission" date="2020-02" db="EMBL/GenBank/DDBJ databases">
        <authorList>
            <person name="Dziuba M."/>
            <person name="Kuznetsov B."/>
            <person name="Mardanov A."/>
            <person name="Ravin N."/>
            <person name="Grouzdev D."/>
        </authorList>
    </citation>
    <scope>NUCLEOTIDE SEQUENCE [LARGE SCALE GENOMIC DNA]</scope>
    <source>
        <strain evidence="4 5">SpK</strain>
    </source>
</reference>
<evidence type="ECO:0000313" key="4">
    <source>
        <dbReference type="EMBL" id="NFV80315.1"/>
    </source>
</evidence>
<dbReference type="InterPro" id="IPR039378">
    <property type="entry name" value="RNase_T2_prok"/>
</dbReference>
<keyword evidence="3" id="KW-0732">Signal</keyword>
<dbReference type="InterPro" id="IPR001568">
    <property type="entry name" value="RNase_T2-like"/>
</dbReference>
<organism evidence="4 5">
    <name type="scientific">Magnetospirillum aberrantis SpK</name>
    <dbReference type="NCBI Taxonomy" id="908842"/>
    <lineage>
        <taxon>Bacteria</taxon>
        <taxon>Pseudomonadati</taxon>
        <taxon>Pseudomonadota</taxon>
        <taxon>Alphaproteobacteria</taxon>
        <taxon>Rhodospirillales</taxon>
        <taxon>Rhodospirillaceae</taxon>
        <taxon>Magnetospirillum</taxon>
    </lineage>
</organism>
<evidence type="ECO:0000256" key="1">
    <source>
        <dbReference type="ARBA" id="ARBA00007469"/>
    </source>
</evidence>
<dbReference type="CDD" id="cd01062">
    <property type="entry name" value="RNase_T2_prok"/>
    <property type="match status" value="1"/>
</dbReference>
<dbReference type="PROSITE" id="PS00531">
    <property type="entry name" value="RNASE_T2_2"/>
    <property type="match status" value="1"/>
</dbReference>
<accession>A0A7C9UZ12</accession>
<dbReference type="InterPro" id="IPR036430">
    <property type="entry name" value="RNase_T2-like_sf"/>
</dbReference>
<evidence type="ECO:0000313" key="5">
    <source>
        <dbReference type="Proteomes" id="UP000480684"/>
    </source>
</evidence>
<proteinExistence type="inferred from homology"/>
<dbReference type="RefSeq" id="WP_163678342.1">
    <property type="nucleotide sequence ID" value="NZ_JAAIYP010000036.1"/>
</dbReference>
<keyword evidence="5" id="KW-1185">Reference proteome</keyword>
<dbReference type="EMBL" id="JAAIYP010000036">
    <property type="protein sequence ID" value="NFV80315.1"/>
    <property type="molecule type" value="Genomic_DNA"/>
</dbReference>
<dbReference type="PANTHER" id="PTHR11240">
    <property type="entry name" value="RIBONUCLEASE T2"/>
    <property type="match status" value="1"/>
</dbReference>
<name>A0A7C9UZ12_9PROT</name>
<evidence type="ECO:0000256" key="2">
    <source>
        <dbReference type="RuleBase" id="RU004328"/>
    </source>
</evidence>
<gene>
    <name evidence="4" type="ORF">G4223_09345</name>
</gene>
<dbReference type="Proteomes" id="UP000480684">
    <property type="component" value="Unassembled WGS sequence"/>
</dbReference>
<dbReference type="GO" id="GO:0033897">
    <property type="term" value="F:ribonuclease T2 activity"/>
    <property type="evidence" value="ECO:0007669"/>
    <property type="project" value="InterPro"/>
</dbReference>
<feature type="signal peptide" evidence="3">
    <location>
        <begin position="1"/>
        <end position="20"/>
    </location>
</feature>
<comment type="caution">
    <text evidence="4">The sequence shown here is derived from an EMBL/GenBank/DDBJ whole genome shotgun (WGS) entry which is preliminary data.</text>
</comment>
<dbReference type="Pfam" id="PF00445">
    <property type="entry name" value="Ribonuclease_T2"/>
    <property type="match status" value="1"/>
</dbReference>
<dbReference type="GO" id="GO:0006401">
    <property type="term" value="P:RNA catabolic process"/>
    <property type="evidence" value="ECO:0007669"/>
    <property type="project" value="UniProtKB-ARBA"/>
</dbReference>
<feature type="chain" id="PRO_5028921152" evidence="3">
    <location>
        <begin position="21"/>
        <end position="214"/>
    </location>
</feature>
<comment type="similarity">
    <text evidence="1 2">Belongs to the RNase T2 family.</text>
</comment>
<dbReference type="PANTHER" id="PTHR11240:SF22">
    <property type="entry name" value="RIBONUCLEASE T2"/>
    <property type="match status" value="1"/>
</dbReference>
<dbReference type="InterPro" id="IPR033130">
    <property type="entry name" value="RNase_T2_His_AS_2"/>
</dbReference>
<dbReference type="PROSITE" id="PS00530">
    <property type="entry name" value="RNASE_T2_1"/>
    <property type="match status" value="1"/>
</dbReference>
<dbReference type="Gene3D" id="3.90.730.10">
    <property type="entry name" value="Ribonuclease T2-like"/>
    <property type="match status" value="1"/>
</dbReference>
<sequence>MCRLMFVLIALFASLTPAVAREKGVPGQFDYYVLSLSWSPTWCGGKAGKADTDQCGGARRYGFVVHGLWPQYAKGGYPAQCAPVQPVPARVVEDMLPVMPSRKLILHEWSRHGTCDGGTAQDYFARTRQAFDKVKLPPALQNPEHPQSFSVEQVERMFADANPGLGRKGVAVMCRGNQAAEIRVCLDRDLGFRTCGRDVRPRCKGGVAHFPAAR</sequence>
<dbReference type="AlphaFoldDB" id="A0A7C9UZ12"/>
<protein>
    <submittedName>
        <fullName evidence="4">Ribonuclease T2</fullName>
    </submittedName>
</protein>